<sequence length="140" mass="15784">MSLHFEVVFTCFLRDDTPGTVLDVLRWHLGLSTERPTGLDPDEHTYQVLAPDPDSRLPGGDVASLRRQSRGFAAGMELFAWGLLSRNHWLDDEMGELVTILDLLAPHIEEPGYGGYFREEYDAEPTVFTFQNGTYGPLKL</sequence>
<gene>
    <name evidence="1" type="ORF">ACFP3V_31135</name>
</gene>
<comment type="caution">
    <text evidence="1">The sequence shown here is derived from an EMBL/GenBank/DDBJ whole genome shotgun (WGS) entry which is preliminary data.</text>
</comment>
<dbReference type="Proteomes" id="UP001596174">
    <property type="component" value="Unassembled WGS sequence"/>
</dbReference>
<keyword evidence="2" id="KW-1185">Reference proteome</keyword>
<dbReference type="EMBL" id="JBHSQJ010000183">
    <property type="protein sequence ID" value="MFC5911647.1"/>
    <property type="molecule type" value="Genomic_DNA"/>
</dbReference>
<organism evidence="1 2">
    <name type="scientific">Streptacidiphilus monticola</name>
    <dbReference type="NCBI Taxonomy" id="2161674"/>
    <lineage>
        <taxon>Bacteria</taxon>
        <taxon>Bacillati</taxon>
        <taxon>Actinomycetota</taxon>
        <taxon>Actinomycetes</taxon>
        <taxon>Kitasatosporales</taxon>
        <taxon>Streptomycetaceae</taxon>
        <taxon>Streptacidiphilus</taxon>
    </lineage>
</organism>
<name>A0ABW1GDE6_9ACTN</name>
<protein>
    <submittedName>
        <fullName evidence="1">Uncharacterized protein</fullName>
    </submittedName>
</protein>
<accession>A0ABW1GDE6</accession>
<evidence type="ECO:0000313" key="1">
    <source>
        <dbReference type="EMBL" id="MFC5911647.1"/>
    </source>
</evidence>
<dbReference type="RefSeq" id="WP_380590983.1">
    <property type="nucleotide sequence ID" value="NZ_JBHSQJ010000183.1"/>
</dbReference>
<proteinExistence type="predicted"/>
<evidence type="ECO:0000313" key="2">
    <source>
        <dbReference type="Proteomes" id="UP001596174"/>
    </source>
</evidence>
<reference evidence="2" key="1">
    <citation type="journal article" date="2019" name="Int. J. Syst. Evol. Microbiol.">
        <title>The Global Catalogue of Microorganisms (GCM) 10K type strain sequencing project: providing services to taxonomists for standard genome sequencing and annotation.</title>
        <authorList>
            <consortium name="The Broad Institute Genomics Platform"/>
            <consortium name="The Broad Institute Genome Sequencing Center for Infectious Disease"/>
            <person name="Wu L."/>
            <person name="Ma J."/>
        </authorList>
    </citation>
    <scope>NUCLEOTIDE SEQUENCE [LARGE SCALE GENOMIC DNA]</scope>
    <source>
        <strain evidence="2">JCM 4816</strain>
    </source>
</reference>